<gene>
    <name evidence="7" type="ORF">GSOID_T00011406001</name>
</gene>
<keyword evidence="6" id="KW-0503">Monooxygenase</keyword>
<keyword evidence="8" id="KW-1185">Reference proteome</keyword>
<dbReference type="InParanoid" id="E4WWY4"/>
<dbReference type="GO" id="GO:0006082">
    <property type="term" value="P:organic acid metabolic process"/>
    <property type="evidence" value="ECO:0007669"/>
    <property type="project" value="TreeGrafter"/>
</dbReference>
<accession>E4WWY4</accession>
<organism evidence="7">
    <name type="scientific">Oikopleura dioica</name>
    <name type="common">Tunicate</name>
    <dbReference type="NCBI Taxonomy" id="34765"/>
    <lineage>
        <taxon>Eukaryota</taxon>
        <taxon>Metazoa</taxon>
        <taxon>Chordata</taxon>
        <taxon>Tunicata</taxon>
        <taxon>Appendicularia</taxon>
        <taxon>Copelata</taxon>
        <taxon>Oikopleuridae</taxon>
        <taxon>Oikopleura</taxon>
    </lineage>
</organism>
<dbReference type="Gene3D" id="1.10.630.10">
    <property type="entry name" value="Cytochrome P450"/>
    <property type="match status" value="1"/>
</dbReference>
<dbReference type="InterPro" id="IPR036396">
    <property type="entry name" value="Cyt_P450_sf"/>
</dbReference>
<keyword evidence="5 6" id="KW-0349">Heme</keyword>
<keyword evidence="4 5" id="KW-0408">Iron</keyword>
<evidence type="ECO:0000313" key="7">
    <source>
        <dbReference type="EMBL" id="CBY21876.1"/>
    </source>
</evidence>
<dbReference type="EMBL" id="FN653018">
    <property type="protein sequence ID" value="CBY21876.1"/>
    <property type="molecule type" value="Genomic_DNA"/>
</dbReference>
<dbReference type="PRINTS" id="PR00385">
    <property type="entry name" value="P450"/>
</dbReference>
<keyword evidence="6" id="KW-0560">Oxidoreductase</keyword>
<dbReference type="InterPro" id="IPR001128">
    <property type="entry name" value="Cyt_P450"/>
</dbReference>
<dbReference type="PROSITE" id="PS00086">
    <property type="entry name" value="CYTOCHROME_P450"/>
    <property type="match status" value="1"/>
</dbReference>
<dbReference type="GO" id="GO:0016712">
    <property type="term" value="F:oxidoreductase activity, acting on paired donors, with incorporation or reduction of molecular oxygen, reduced flavin or flavoprotein as one donor, and incorporation of one atom of oxygen"/>
    <property type="evidence" value="ECO:0007669"/>
    <property type="project" value="TreeGrafter"/>
</dbReference>
<dbReference type="PANTHER" id="PTHR24300:SF375">
    <property type="entry name" value="CYTOCHROME P450 FAMILY"/>
    <property type="match status" value="1"/>
</dbReference>
<reference evidence="7" key="1">
    <citation type="journal article" date="2010" name="Science">
        <title>Plasticity of animal genome architecture unmasked by rapid evolution of a pelagic tunicate.</title>
        <authorList>
            <person name="Denoeud F."/>
            <person name="Henriet S."/>
            <person name="Mungpakdee S."/>
            <person name="Aury J.M."/>
            <person name="Da Silva C."/>
            <person name="Brinkmann H."/>
            <person name="Mikhaleva J."/>
            <person name="Olsen L.C."/>
            <person name="Jubin C."/>
            <person name="Canestro C."/>
            <person name="Bouquet J.M."/>
            <person name="Danks G."/>
            <person name="Poulain J."/>
            <person name="Campsteijn C."/>
            <person name="Adamski M."/>
            <person name="Cross I."/>
            <person name="Yadetie F."/>
            <person name="Muffato M."/>
            <person name="Louis A."/>
            <person name="Butcher S."/>
            <person name="Tsagkogeorga G."/>
            <person name="Konrad A."/>
            <person name="Singh S."/>
            <person name="Jensen M.F."/>
            <person name="Cong E.H."/>
            <person name="Eikeseth-Otteraa H."/>
            <person name="Noel B."/>
            <person name="Anthouard V."/>
            <person name="Porcel B.M."/>
            <person name="Kachouri-Lafond R."/>
            <person name="Nishino A."/>
            <person name="Ugolini M."/>
            <person name="Chourrout P."/>
            <person name="Nishida H."/>
            <person name="Aasland R."/>
            <person name="Huzurbazar S."/>
            <person name="Westhof E."/>
            <person name="Delsuc F."/>
            <person name="Lehrach H."/>
            <person name="Reinhardt R."/>
            <person name="Weissenbach J."/>
            <person name="Roy S.W."/>
            <person name="Artiguenave F."/>
            <person name="Postlethwait J.H."/>
            <person name="Manak J.R."/>
            <person name="Thompson E.M."/>
            <person name="Jaillon O."/>
            <person name="Du Pasquier L."/>
            <person name="Boudinot P."/>
            <person name="Liberles D.A."/>
            <person name="Volff J.N."/>
            <person name="Philippe H."/>
            <person name="Lenhard B."/>
            <person name="Roest Crollius H."/>
            <person name="Wincker P."/>
            <person name="Chourrout D."/>
        </authorList>
    </citation>
    <scope>NUCLEOTIDE SEQUENCE [LARGE SCALE GENOMIC DNA]</scope>
</reference>
<evidence type="ECO:0000256" key="1">
    <source>
        <dbReference type="ARBA" id="ARBA00001971"/>
    </source>
</evidence>
<dbReference type="GO" id="GO:0005506">
    <property type="term" value="F:iron ion binding"/>
    <property type="evidence" value="ECO:0007669"/>
    <property type="project" value="InterPro"/>
</dbReference>
<dbReference type="GO" id="GO:0006805">
    <property type="term" value="P:xenobiotic metabolic process"/>
    <property type="evidence" value="ECO:0007669"/>
    <property type="project" value="TreeGrafter"/>
</dbReference>
<dbReference type="PRINTS" id="PR00463">
    <property type="entry name" value="EP450I"/>
</dbReference>
<evidence type="ECO:0000313" key="8">
    <source>
        <dbReference type="Proteomes" id="UP000001307"/>
    </source>
</evidence>
<dbReference type="PANTHER" id="PTHR24300">
    <property type="entry name" value="CYTOCHROME P450 508A4-RELATED"/>
    <property type="match status" value="1"/>
</dbReference>
<protein>
    <recommendedName>
        <fullName evidence="9">Cytochrome P450</fullName>
    </recommendedName>
</protein>
<feature type="binding site" description="axial binding residue" evidence="5">
    <location>
        <position position="475"/>
    </location>
    <ligand>
        <name>heme</name>
        <dbReference type="ChEBI" id="CHEBI:30413"/>
    </ligand>
    <ligandPart>
        <name>Fe</name>
        <dbReference type="ChEBI" id="CHEBI:18248"/>
    </ligandPart>
</feature>
<dbReference type="Proteomes" id="UP000001307">
    <property type="component" value="Unassembled WGS sequence"/>
</dbReference>
<dbReference type="OrthoDB" id="1103324at2759"/>
<dbReference type="AlphaFoldDB" id="E4WWY4"/>
<dbReference type="GO" id="GO:0005737">
    <property type="term" value="C:cytoplasm"/>
    <property type="evidence" value="ECO:0007669"/>
    <property type="project" value="TreeGrafter"/>
</dbReference>
<dbReference type="FunCoup" id="E4WWY4">
    <property type="interactions" value="6"/>
</dbReference>
<evidence type="ECO:0000256" key="4">
    <source>
        <dbReference type="ARBA" id="ARBA00023004"/>
    </source>
</evidence>
<comment type="cofactor">
    <cofactor evidence="1 5">
        <name>heme</name>
        <dbReference type="ChEBI" id="CHEBI:30413"/>
    </cofactor>
</comment>
<dbReference type="InterPro" id="IPR017972">
    <property type="entry name" value="Cyt_P450_CS"/>
</dbReference>
<evidence type="ECO:0000256" key="3">
    <source>
        <dbReference type="ARBA" id="ARBA00022723"/>
    </source>
</evidence>
<proteinExistence type="inferred from homology"/>
<sequence>MIFAIAVSVFLLFLCRVLQVWLKYRFHPIPSHPWPIRKDLNAKVVAQSLKNGTLPKIFRPEMFPFSSFSKGYILTDFKMIKEAFAKKELSNRDSSEKVKADVKESHHRIGLDKIALEILGPEDQLIKNGPRYFIGIGDGPYDGLHKQFRMMWFDASKRLTGKNKMKEIIEQSSASVNKILLREGSDKNGTDPKEVFMNGTMNVVTGFAFGTFLEFDNPDFKKLAEYIITIFEYFSLSLLKRTIAGKIPLFITQNSFYQKLWNKFAKFKKRDDAVKNFHRFIHKQVVEHRASLDTENPRDYLGIICSFYNIYLFLDMLLIAAESEPRLGYDVVAATVLGIYLGASDTLANQLSWLCVTLADRPEIQEKMHEEIIASIENENEIKKENCPFTRSVLLESQRLNPVVDSLMHRASSDVVVDGVLIEKDSSFQASLTAVMHNPKNFDEPDRFIPDRFFKNGEFVNDIRVVTFSIGLRNCIGKQIAVDQYFVFATNIIRDFRLSRSSKSMEIAPHLMIRMPKEGAVRFEKRI</sequence>
<evidence type="ECO:0000256" key="5">
    <source>
        <dbReference type="PIRSR" id="PIRSR602401-1"/>
    </source>
</evidence>
<comment type="similarity">
    <text evidence="2 6">Belongs to the cytochrome P450 family.</text>
</comment>
<evidence type="ECO:0008006" key="9">
    <source>
        <dbReference type="Google" id="ProtNLM"/>
    </source>
</evidence>
<dbReference type="SUPFAM" id="SSF48264">
    <property type="entry name" value="Cytochrome P450"/>
    <property type="match status" value="1"/>
</dbReference>
<dbReference type="InterPro" id="IPR050182">
    <property type="entry name" value="Cytochrome_P450_fam2"/>
</dbReference>
<name>E4WWY4_OIKDI</name>
<evidence type="ECO:0000256" key="6">
    <source>
        <dbReference type="RuleBase" id="RU000461"/>
    </source>
</evidence>
<dbReference type="InterPro" id="IPR002401">
    <property type="entry name" value="Cyt_P450_E_grp-I"/>
</dbReference>
<dbReference type="Pfam" id="PF00067">
    <property type="entry name" value="p450"/>
    <property type="match status" value="1"/>
</dbReference>
<dbReference type="GO" id="GO:0020037">
    <property type="term" value="F:heme binding"/>
    <property type="evidence" value="ECO:0007669"/>
    <property type="project" value="InterPro"/>
</dbReference>
<evidence type="ECO:0000256" key="2">
    <source>
        <dbReference type="ARBA" id="ARBA00010617"/>
    </source>
</evidence>
<keyword evidence="3 5" id="KW-0479">Metal-binding</keyword>